<protein>
    <submittedName>
        <fullName evidence="6">Uncharacterized protein</fullName>
    </submittedName>
</protein>
<dbReference type="SUPFAM" id="SSF52058">
    <property type="entry name" value="L domain-like"/>
    <property type="match status" value="1"/>
</dbReference>
<proteinExistence type="predicted"/>
<dbReference type="PANTHER" id="PTHR48053">
    <property type="entry name" value="LEUCINE RICH REPEAT FAMILY PROTEIN, EXPRESSED"/>
    <property type="match status" value="1"/>
</dbReference>
<comment type="caution">
    <text evidence="6">The sequence shown here is derived from an EMBL/GenBank/DDBJ whole genome shotgun (WGS) entry which is preliminary data.</text>
</comment>
<gene>
    <name evidence="6" type="ORF">IFM89_008687</name>
</gene>
<evidence type="ECO:0000256" key="3">
    <source>
        <dbReference type="ARBA" id="ARBA00022737"/>
    </source>
</evidence>
<keyword evidence="4" id="KW-0675">Receptor</keyword>
<dbReference type="InterPro" id="IPR011990">
    <property type="entry name" value="TPR-like_helical_dom_sf"/>
</dbReference>
<dbReference type="PROSITE" id="PS51450">
    <property type="entry name" value="LRR"/>
    <property type="match status" value="1"/>
</dbReference>
<comment type="subcellular location">
    <subcellularLocation>
        <location evidence="1">Membrane</location>
        <topology evidence="1">Single-pass membrane protein</topology>
    </subcellularLocation>
</comment>
<feature type="repeat" description="PPR" evidence="5">
    <location>
        <begin position="34"/>
        <end position="70"/>
    </location>
</feature>
<evidence type="ECO:0000313" key="6">
    <source>
        <dbReference type="EMBL" id="KAF9588270.1"/>
    </source>
</evidence>
<dbReference type="Gene3D" id="1.25.40.10">
    <property type="entry name" value="Tetratricopeptide repeat domain"/>
    <property type="match status" value="1"/>
</dbReference>
<dbReference type="PANTHER" id="PTHR48053:SF126">
    <property type="entry name" value="MDIS1-INTERACTING RECEPTOR LIKE KINASE 2-LIKE ISOFORM X1"/>
    <property type="match status" value="1"/>
</dbReference>
<dbReference type="InterPro" id="IPR051716">
    <property type="entry name" value="Plant_RL_S/T_kinase"/>
</dbReference>
<evidence type="ECO:0000256" key="2">
    <source>
        <dbReference type="ARBA" id="ARBA00022729"/>
    </source>
</evidence>
<dbReference type="OrthoDB" id="952609at2759"/>
<dbReference type="GO" id="GO:0016020">
    <property type="term" value="C:membrane"/>
    <property type="evidence" value="ECO:0007669"/>
    <property type="project" value="UniProtKB-SubCell"/>
</dbReference>
<organism evidence="6 7">
    <name type="scientific">Coptis chinensis</name>
    <dbReference type="NCBI Taxonomy" id="261450"/>
    <lineage>
        <taxon>Eukaryota</taxon>
        <taxon>Viridiplantae</taxon>
        <taxon>Streptophyta</taxon>
        <taxon>Embryophyta</taxon>
        <taxon>Tracheophyta</taxon>
        <taxon>Spermatophyta</taxon>
        <taxon>Magnoliopsida</taxon>
        <taxon>Ranunculales</taxon>
        <taxon>Ranunculaceae</taxon>
        <taxon>Coptidoideae</taxon>
        <taxon>Coptis</taxon>
    </lineage>
</organism>
<evidence type="ECO:0000313" key="7">
    <source>
        <dbReference type="Proteomes" id="UP000631114"/>
    </source>
</evidence>
<keyword evidence="3" id="KW-0677">Repeat</keyword>
<name>A0A835GXF2_9MAGN</name>
<dbReference type="InterPro" id="IPR032675">
    <property type="entry name" value="LRR_dom_sf"/>
</dbReference>
<dbReference type="PROSITE" id="PS51375">
    <property type="entry name" value="PPR"/>
    <property type="match status" value="1"/>
</dbReference>
<accession>A0A835GXF2</accession>
<evidence type="ECO:0000256" key="1">
    <source>
        <dbReference type="ARBA" id="ARBA00004167"/>
    </source>
</evidence>
<dbReference type="InterPro" id="IPR001611">
    <property type="entry name" value="Leu-rich_rpt"/>
</dbReference>
<dbReference type="AlphaFoldDB" id="A0A835GXF2"/>
<dbReference type="EMBL" id="JADFTS010000009">
    <property type="protein sequence ID" value="KAF9588270.1"/>
    <property type="molecule type" value="Genomic_DNA"/>
</dbReference>
<keyword evidence="2" id="KW-0732">Signal</keyword>
<dbReference type="Gene3D" id="3.80.10.10">
    <property type="entry name" value="Ribonuclease Inhibitor"/>
    <property type="match status" value="1"/>
</dbReference>
<dbReference type="Pfam" id="PF13855">
    <property type="entry name" value="LRR_8"/>
    <property type="match status" value="1"/>
</dbReference>
<dbReference type="InterPro" id="IPR002885">
    <property type="entry name" value="PPR_rpt"/>
</dbReference>
<dbReference type="Proteomes" id="UP000631114">
    <property type="component" value="Unassembled WGS sequence"/>
</dbReference>
<evidence type="ECO:0000256" key="5">
    <source>
        <dbReference type="PROSITE-ProRule" id="PRU00708"/>
    </source>
</evidence>
<sequence length="189" mass="20548">MTFVSALAAYAQLGFLLTGKSVNGFVIRMGFNTDLSLVNSLLNTYGKSRNGKTTEALGLFNEMVEKRVEFNSVTVEGVFFNAKQQSVIGLVASGMGRHSGVIPETTVGKLSTLQTLDLRNNKIKSLSSDFWSLGTSLKYLNLSCNQISRSVPSNIGNFGALERLVLSFNSLYGEIPTSISSLLSLQRLY</sequence>
<reference evidence="6 7" key="1">
    <citation type="submission" date="2020-10" db="EMBL/GenBank/DDBJ databases">
        <title>The Coptis chinensis genome and diversification of protoberbering-type alkaloids.</title>
        <authorList>
            <person name="Wang B."/>
            <person name="Shu S."/>
            <person name="Song C."/>
            <person name="Liu Y."/>
        </authorList>
    </citation>
    <scope>NUCLEOTIDE SEQUENCE [LARGE SCALE GENOMIC DNA]</scope>
    <source>
        <strain evidence="6">HL-2020</strain>
        <tissue evidence="6">Leaf</tissue>
    </source>
</reference>
<keyword evidence="7" id="KW-1185">Reference proteome</keyword>
<evidence type="ECO:0000256" key="4">
    <source>
        <dbReference type="ARBA" id="ARBA00023170"/>
    </source>
</evidence>